<reference evidence="1 2" key="1">
    <citation type="submission" date="2023-04" db="EMBL/GenBank/DDBJ databases">
        <title>Genome Sequence of Selenomonas sputigena ATCC 33150.</title>
        <authorList>
            <person name="Miller D.P."/>
            <person name="Anvari S."/>
            <person name="Polson S.W."/>
            <person name="Macdonald M."/>
            <person name="Mcdowell J.V."/>
        </authorList>
    </citation>
    <scope>NUCLEOTIDE SEQUENCE [LARGE SCALE GENOMIC DNA]</scope>
    <source>
        <strain evidence="1 2">ATCC 33150</strain>
    </source>
</reference>
<comment type="caution">
    <text evidence="1">The sequence shown here is derived from an EMBL/GenBank/DDBJ whole genome shotgun (WGS) entry which is preliminary data.</text>
</comment>
<protein>
    <submittedName>
        <fullName evidence="1">Flagellar protein</fullName>
    </submittedName>
</protein>
<keyword evidence="1" id="KW-0969">Cilium</keyword>
<accession>A0ABV3X5Q3</accession>
<name>A0ABV3X5Q3_9FIRM</name>
<organism evidence="1 2">
    <name type="scientific">Selenomonas sputigena</name>
    <dbReference type="NCBI Taxonomy" id="69823"/>
    <lineage>
        <taxon>Bacteria</taxon>
        <taxon>Bacillati</taxon>
        <taxon>Bacillota</taxon>
        <taxon>Negativicutes</taxon>
        <taxon>Selenomonadales</taxon>
        <taxon>Selenomonadaceae</taxon>
        <taxon>Selenomonas</taxon>
    </lineage>
</organism>
<sequence>MNGNLKNCASCGKLFMAQPKQKLCQDCSERQREEEERLINYVNAHHDAATLDKICEGTGAPRREVLRMIHEGRFLQTDVEVSYPCESCGTLITRGRYCAGCMRDFKSGTEQV</sequence>
<proteinExistence type="predicted"/>
<keyword evidence="1" id="KW-0966">Cell projection</keyword>
<evidence type="ECO:0000313" key="2">
    <source>
        <dbReference type="Proteomes" id="UP001559623"/>
    </source>
</evidence>
<dbReference type="RefSeq" id="WP_368846554.1">
    <property type="nucleotide sequence ID" value="NZ_CP194411.1"/>
</dbReference>
<keyword evidence="2" id="KW-1185">Reference proteome</keyword>
<dbReference type="Proteomes" id="UP001559623">
    <property type="component" value="Unassembled WGS sequence"/>
</dbReference>
<evidence type="ECO:0000313" key="1">
    <source>
        <dbReference type="EMBL" id="MEX5284833.1"/>
    </source>
</evidence>
<gene>
    <name evidence="1" type="ORF">QCO44_04130</name>
</gene>
<dbReference type="EMBL" id="JARVLH010000002">
    <property type="protein sequence ID" value="MEX5284833.1"/>
    <property type="molecule type" value="Genomic_DNA"/>
</dbReference>
<keyword evidence="1" id="KW-0282">Flagellum</keyword>